<accession>A0A1H4LPP8</accession>
<dbReference type="RefSeq" id="WP_066211776.1">
    <property type="nucleotide sequence ID" value="NZ_CP049819.1"/>
</dbReference>
<name>A0A1H4LPP8_9MICC</name>
<evidence type="ECO:0000313" key="2">
    <source>
        <dbReference type="EMBL" id="SEB72566.1"/>
    </source>
</evidence>
<keyword evidence="3" id="KW-1185">Reference proteome</keyword>
<evidence type="ECO:0008006" key="4">
    <source>
        <dbReference type="Google" id="ProtNLM"/>
    </source>
</evidence>
<gene>
    <name evidence="2" type="ORF">SAMN04489745_1077</name>
</gene>
<keyword evidence="1" id="KW-0732">Signal</keyword>
<dbReference type="AlphaFoldDB" id="A0A1H4LPP8"/>
<dbReference type="Proteomes" id="UP000182652">
    <property type="component" value="Unassembled WGS sequence"/>
</dbReference>
<organism evidence="2 3">
    <name type="scientific">Arthrobacter woluwensis</name>
    <dbReference type="NCBI Taxonomy" id="156980"/>
    <lineage>
        <taxon>Bacteria</taxon>
        <taxon>Bacillati</taxon>
        <taxon>Actinomycetota</taxon>
        <taxon>Actinomycetes</taxon>
        <taxon>Micrococcales</taxon>
        <taxon>Micrococcaceae</taxon>
        <taxon>Arthrobacter</taxon>
    </lineage>
</organism>
<feature type="signal peptide" evidence="1">
    <location>
        <begin position="1"/>
        <end position="26"/>
    </location>
</feature>
<reference evidence="2 3" key="1">
    <citation type="submission" date="2016-10" db="EMBL/GenBank/DDBJ databases">
        <authorList>
            <person name="de Groot N.N."/>
        </authorList>
    </citation>
    <scope>NUCLEOTIDE SEQUENCE [LARGE SCALE GENOMIC DNA]</scope>
    <source>
        <strain evidence="2 3">DSM 10495</strain>
    </source>
</reference>
<feature type="chain" id="PRO_5039464900" description="Lipoprotein" evidence="1">
    <location>
        <begin position="27"/>
        <end position="140"/>
    </location>
</feature>
<dbReference type="PROSITE" id="PS51257">
    <property type="entry name" value="PROKAR_LIPOPROTEIN"/>
    <property type="match status" value="1"/>
</dbReference>
<proteinExistence type="predicted"/>
<sequence length="140" mass="14284">MSKTIVTRALGIVAVPLLAVSLSACGGQSVADACSKLDSDMSGISTELQSNMSKFASDPKAAAEGLSKFSDKLAESVKGVSNPDVKPKAEAASSAYADFTAKIKAAAADPSTASSKMTELSSSVTKIQESFTELGKVCKK</sequence>
<evidence type="ECO:0000313" key="3">
    <source>
        <dbReference type="Proteomes" id="UP000182652"/>
    </source>
</evidence>
<evidence type="ECO:0000256" key="1">
    <source>
        <dbReference type="SAM" id="SignalP"/>
    </source>
</evidence>
<dbReference type="EMBL" id="FNSN01000003">
    <property type="protein sequence ID" value="SEB72566.1"/>
    <property type="molecule type" value="Genomic_DNA"/>
</dbReference>
<protein>
    <recommendedName>
        <fullName evidence="4">Lipoprotein</fullName>
    </recommendedName>
</protein>